<protein>
    <submittedName>
        <fullName evidence="1">Uncharacterized protein</fullName>
    </submittedName>
</protein>
<dbReference type="RefSeq" id="WP_057230533.1">
    <property type="nucleotide sequence ID" value="NZ_CATNYE010000004.1"/>
</dbReference>
<proteinExistence type="predicted"/>
<name>A0AAN5SEM1_CLOPF</name>
<evidence type="ECO:0000313" key="2">
    <source>
        <dbReference type="EMBL" id="MBO3417709.1"/>
    </source>
</evidence>
<dbReference type="Proteomes" id="UP000855421">
    <property type="component" value="Unassembled WGS sequence"/>
</dbReference>
<sequence length="77" mass="8797">MFEYTLTDGELNINTPFCKDFSQVENEVISSTPDSVHIKSKYPNGFTIEYLAYSNKIIFKTNKPLIKNPDGSFDVQL</sequence>
<dbReference type="EMBL" id="DACTBT010000008">
    <property type="protein sequence ID" value="HAT4298262.1"/>
    <property type="molecule type" value="Genomic_DNA"/>
</dbReference>
<reference evidence="1" key="2">
    <citation type="submission" date="2020-07" db="EMBL/GenBank/DDBJ databases">
        <authorList>
            <consortium name="NCBI Pathogen Detection Project"/>
        </authorList>
    </citation>
    <scope>NUCLEOTIDE SEQUENCE</scope>
    <source>
        <strain evidence="1">C25</strain>
    </source>
</reference>
<evidence type="ECO:0000313" key="3">
    <source>
        <dbReference type="Proteomes" id="UP000668358"/>
    </source>
</evidence>
<gene>
    <name evidence="1" type="ORF">I9063_001631</name>
    <name evidence="2" type="ORF">JJB78_14515</name>
</gene>
<comment type="caution">
    <text evidence="1">The sequence shown here is derived from an EMBL/GenBank/DDBJ whole genome shotgun (WGS) entry which is preliminary data.</text>
</comment>
<evidence type="ECO:0000313" key="1">
    <source>
        <dbReference type="EMBL" id="HAT4298262.1"/>
    </source>
</evidence>
<organism evidence="1 4">
    <name type="scientific">Clostridium perfringens</name>
    <dbReference type="NCBI Taxonomy" id="1502"/>
    <lineage>
        <taxon>Bacteria</taxon>
        <taxon>Bacillati</taxon>
        <taxon>Bacillota</taxon>
        <taxon>Clostridia</taxon>
        <taxon>Eubacteriales</taxon>
        <taxon>Clostridiaceae</taxon>
        <taxon>Clostridium</taxon>
    </lineage>
</organism>
<accession>A0AAN5SEM1</accession>
<dbReference type="EMBL" id="JAENRE010000008">
    <property type="protein sequence ID" value="MBO3417709.1"/>
    <property type="molecule type" value="Genomic_DNA"/>
</dbReference>
<reference evidence="2 3" key="3">
    <citation type="submission" date="2020-12" db="EMBL/GenBank/DDBJ databases">
        <title>Comparative genomics of Clostridium perfringens reveals patterns of host-associated phylogenetic clades and virulence factors.</title>
        <authorList>
            <person name="Smith A.H."/>
            <person name="Geier R."/>
        </authorList>
    </citation>
    <scope>NUCLEOTIDE SEQUENCE [LARGE SCALE GENOMIC DNA]</scope>
    <source>
        <strain evidence="2 3">CHD15829P</strain>
    </source>
</reference>
<reference evidence="1" key="1">
    <citation type="journal article" date="2018" name="Genome Biol.">
        <title>SKESA: strategic k-mer extension for scrupulous assemblies.</title>
        <authorList>
            <person name="Souvorov A."/>
            <person name="Agarwala R."/>
            <person name="Lipman D.J."/>
        </authorList>
    </citation>
    <scope>NUCLEOTIDE SEQUENCE</scope>
    <source>
        <strain evidence="1">C25</strain>
    </source>
</reference>
<dbReference type="AlphaFoldDB" id="A0AAN5SEM1"/>
<evidence type="ECO:0000313" key="4">
    <source>
        <dbReference type="Proteomes" id="UP000855421"/>
    </source>
</evidence>
<dbReference type="Proteomes" id="UP000668358">
    <property type="component" value="Unassembled WGS sequence"/>
</dbReference>